<evidence type="ECO:0000259" key="6">
    <source>
        <dbReference type="PROSITE" id="PS51794"/>
    </source>
</evidence>
<keyword evidence="2" id="KW-0808">Transferase</keyword>
<dbReference type="Gene3D" id="1.20.1260.110">
    <property type="entry name" value="DNA integrity scanning linker region"/>
    <property type="match status" value="1"/>
</dbReference>
<keyword evidence="5" id="KW-0067">ATP-binding</keyword>
<evidence type="ECO:0000256" key="4">
    <source>
        <dbReference type="ARBA" id="ARBA00022741"/>
    </source>
</evidence>
<accession>A0A6F8ZJP7</accession>
<dbReference type="KEGG" id="hfv:R50_2491"/>
<dbReference type="InterPro" id="IPR010994">
    <property type="entry name" value="RuvA_2-like"/>
</dbReference>
<proteinExistence type="predicted"/>
<dbReference type="SUPFAM" id="SSF47781">
    <property type="entry name" value="RuvA domain 2-like"/>
    <property type="match status" value="1"/>
</dbReference>
<dbReference type="InterPro" id="IPR003390">
    <property type="entry name" value="DNA_integrity_scan_DisA_N"/>
</dbReference>
<comment type="catalytic activity">
    <reaction evidence="1">
        <text>2 ATP = 3',3'-c-di-AMP + 2 diphosphate</text>
        <dbReference type="Rhea" id="RHEA:35655"/>
        <dbReference type="ChEBI" id="CHEBI:30616"/>
        <dbReference type="ChEBI" id="CHEBI:33019"/>
        <dbReference type="ChEBI" id="CHEBI:71500"/>
        <dbReference type="EC" id="2.7.7.85"/>
    </reaction>
</comment>
<dbReference type="PROSITE" id="PS51794">
    <property type="entry name" value="DAC"/>
    <property type="match status" value="1"/>
</dbReference>
<dbReference type="Gene3D" id="3.40.1700.10">
    <property type="entry name" value="DNA integrity scanning protein, DisA, N-terminal domain"/>
    <property type="match status" value="1"/>
</dbReference>
<dbReference type="InterPro" id="IPR018906">
    <property type="entry name" value="DNA_integrity_scan_DisA_link"/>
</dbReference>
<evidence type="ECO:0000256" key="2">
    <source>
        <dbReference type="ARBA" id="ARBA00022679"/>
    </source>
</evidence>
<dbReference type="PANTHER" id="PTHR34185">
    <property type="entry name" value="DIADENYLATE CYCLASE"/>
    <property type="match status" value="1"/>
</dbReference>
<evidence type="ECO:0000256" key="5">
    <source>
        <dbReference type="ARBA" id="ARBA00022840"/>
    </source>
</evidence>
<sequence length="337" mass="37495">MSEEMLAALAKVAPGTGLREAIENILRAHTGALIVVGGEPDIDAIVNGGFRLDVPFQAGLVYELAKMDGAILLDADVRRIRAANVELLPAQTLLSNETGMRHRTAERVARSTDALVVAISQRRNLVSLYRGTERYLLHDLGYILTKANQALASLNRYDRLWHAAARRLTLAELQGPVPIREVVEVLHRLALVIRIREEIRGYVLELGDEGHLIDLQLEEFPPPGRAWEALWKDYAVDPEAPVPAPGPSRAWDPAEWERRLGYGGPDELAVPRGWRALQQVPRLPPALIERVVRHFGTLPRLRAAAPDELDRIEGIGPQRARLIWRELHEGAAETLTP</sequence>
<dbReference type="Proteomes" id="UP000503399">
    <property type="component" value="Chromosome"/>
</dbReference>
<dbReference type="Pfam" id="PF14520">
    <property type="entry name" value="HHH_5"/>
    <property type="match status" value="1"/>
</dbReference>
<name>A0A6F8ZJP7_9FIRM</name>
<dbReference type="AlphaFoldDB" id="A0A6F8ZJP7"/>
<dbReference type="SUPFAM" id="SSF143597">
    <property type="entry name" value="YojJ-like"/>
    <property type="match status" value="1"/>
</dbReference>
<dbReference type="EMBL" id="LR778114">
    <property type="protein sequence ID" value="CAB1129988.1"/>
    <property type="molecule type" value="Genomic_DNA"/>
</dbReference>
<dbReference type="NCBIfam" id="NF010009">
    <property type="entry name" value="PRK13482.1"/>
    <property type="match status" value="1"/>
</dbReference>
<dbReference type="Pfam" id="PF10635">
    <property type="entry name" value="DisA-linker"/>
    <property type="match status" value="1"/>
</dbReference>
<dbReference type="InterPro" id="IPR036888">
    <property type="entry name" value="DNA_integrity_DisA_N_sf"/>
</dbReference>
<organism evidence="7 8">
    <name type="scientific">Candidatus Hydrogenisulfobacillus filiaventi</name>
    <dbReference type="NCBI Taxonomy" id="2707344"/>
    <lineage>
        <taxon>Bacteria</taxon>
        <taxon>Bacillati</taxon>
        <taxon>Bacillota</taxon>
        <taxon>Clostridia</taxon>
        <taxon>Eubacteriales</taxon>
        <taxon>Clostridiales Family XVII. Incertae Sedis</taxon>
        <taxon>Candidatus Hydrogenisulfobacillus</taxon>
    </lineage>
</organism>
<keyword evidence="3" id="KW-0548">Nucleotidyltransferase</keyword>
<dbReference type="GO" id="GO:0004016">
    <property type="term" value="F:adenylate cyclase activity"/>
    <property type="evidence" value="ECO:0007669"/>
    <property type="project" value="TreeGrafter"/>
</dbReference>
<protein>
    <submittedName>
        <fullName evidence="7">Diadenylate cyclase DNA integrity scanning protein cell cycle checkpoint DNA scanning protein</fullName>
    </submittedName>
</protein>
<dbReference type="GO" id="GO:0005524">
    <property type="term" value="F:ATP binding"/>
    <property type="evidence" value="ECO:0007669"/>
    <property type="project" value="UniProtKB-KW"/>
</dbReference>
<feature type="domain" description="DAC" evidence="6">
    <location>
        <begin position="2"/>
        <end position="140"/>
    </location>
</feature>
<evidence type="ECO:0000313" key="8">
    <source>
        <dbReference type="Proteomes" id="UP000503399"/>
    </source>
</evidence>
<evidence type="ECO:0000256" key="1">
    <source>
        <dbReference type="ARBA" id="ARBA00000877"/>
    </source>
</evidence>
<dbReference type="InterPro" id="IPR050338">
    <property type="entry name" value="DisA"/>
</dbReference>
<gene>
    <name evidence="7" type="primary">disA</name>
    <name evidence="7" type="ORF">R50_2491</name>
</gene>
<dbReference type="GO" id="GO:0106408">
    <property type="term" value="F:diadenylate cyclase activity"/>
    <property type="evidence" value="ECO:0007669"/>
    <property type="project" value="UniProtKB-EC"/>
</dbReference>
<dbReference type="InterPro" id="IPR038331">
    <property type="entry name" value="DisA_sf"/>
</dbReference>
<dbReference type="PANTHER" id="PTHR34185:SF3">
    <property type="entry name" value="DNA INTEGRITY SCANNING PROTEIN DISA"/>
    <property type="match status" value="1"/>
</dbReference>
<evidence type="ECO:0000256" key="3">
    <source>
        <dbReference type="ARBA" id="ARBA00022695"/>
    </source>
</evidence>
<dbReference type="Gene3D" id="1.10.150.20">
    <property type="entry name" value="5' to 3' exonuclease, C-terminal subdomain"/>
    <property type="match status" value="1"/>
</dbReference>
<evidence type="ECO:0000313" key="7">
    <source>
        <dbReference type="EMBL" id="CAB1129988.1"/>
    </source>
</evidence>
<keyword evidence="8" id="KW-1185">Reference proteome</keyword>
<dbReference type="Pfam" id="PF02457">
    <property type="entry name" value="DAC"/>
    <property type="match status" value="1"/>
</dbReference>
<keyword evidence="4" id="KW-0547">Nucleotide-binding</keyword>
<reference evidence="7 8" key="1">
    <citation type="submission" date="2020-02" db="EMBL/GenBank/DDBJ databases">
        <authorList>
            <person name="Hogendoorn C."/>
        </authorList>
    </citation>
    <scope>NUCLEOTIDE SEQUENCE [LARGE SCALE GENOMIC DNA]</scope>
    <source>
        <strain evidence="7">R501</strain>
    </source>
</reference>